<dbReference type="InterPro" id="IPR046867">
    <property type="entry name" value="AldOxase/xan_DH_MoCoBD2"/>
</dbReference>
<gene>
    <name evidence="3" type="ORF">DB30_07990</name>
</gene>
<dbReference type="InterPro" id="IPR052516">
    <property type="entry name" value="N-heterocyclic_Hydroxylase"/>
</dbReference>
<dbReference type="InterPro" id="IPR000674">
    <property type="entry name" value="Ald_Oxase/Xan_DH_a/b"/>
</dbReference>
<comment type="caution">
    <text evidence="3">The sequence shown here is derived from an EMBL/GenBank/DDBJ whole genome shotgun (WGS) entry which is preliminary data.</text>
</comment>
<dbReference type="EMBL" id="JMCC02000093">
    <property type="protein sequence ID" value="KIG13542.1"/>
    <property type="molecule type" value="Genomic_DNA"/>
</dbReference>
<feature type="region of interest" description="Disordered" evidence="1">
    <location>
        <begin position="179"/>
        <end position="205"/>
    </location>
</feature>
<dbReference type="InterPro" id="IPR037165">
    <property type="entry name" value="AldOxase/xan_DH_Mopterin-bd_sf"/>
</dbReference>
<dbReference type="PANTHER" id="PTHR47495">
    <property type="entry name" value="ALDEHYDE DEHYDROGENASE"/>
    <property type="match status" value="1"/>
</dbReference>
<dbReference type="InterPro" id="IPR008274">
    <property type="entry name" value="AldOxase/xan_DH_MoCoBD1"/>
</dbReference>
<dbReference type="SMART" id="SM01008">
    <property type="entry name" value="Ald_Xan_dh_C"/>
    <property type="match status" value="1"/>
</dbReference>
<proteinExistence type="predicted"/>
<evidence type="ECO:0000313" key="4">
    <source>
        <dbReference type="Proteomes" id="UP000031599"/>
    </source>
</evidence>
<feature type="domain" description="Aldehyde oxidase/xanthine dehydrogenase a/b hammerhead" evidence="2">
    <location>
        <begin position="217"/>
        <end position="295"/>
    </location>
</feature>
<reference evidence="3 4" key="1">
    <citation type="submission" date="2014-12" db="EMBL/GenBank/DDBJ databases">
        <title>Genome assembly of Enhygromyxa salina DSM 15201.</title>
        <authorList>
            <person name="Sharma G."/>
            <person name="Subramanian S."/>
        </authorList>
    </citation>
    <scope>NUCLEOTIDE SEQUENCE [LARGE SCALE GENOMIC DNA]</scope>
    <source>
        <strain evidence="3 4">DSM 15201</strain>
    </source>
</reference>
<dbReference type="AlphaFoldDB" id="A0A0C2D061"/>
<dbReference type="InterPro" id="IPR019546">
    <property type="entry name" value="TAT_signal_bac_arc"/>
</dbReference>
<evidence type="ECO:0000259" key="2">
    <source>
        <dbReference type="SMART" id="SM01008"/>
    </source>
</evidence>
<dbReference type="InterPro" id="IPR012368">
    <property type="entry name" value="OxRdtase_Mopterin-bd_su_IorB"/>
</dbReference>
<accession>A0A0C2D061</accession>
<dbReference type="Pfam" id="PF02738">
    <property type="entry name" value="MoCoBD_1"/>
    <property type="match status" value="1"/>
</dbReference>
<dbReference type="Gene3D" id="3.30.365.10">
    <property type="entry name" value="Aldehyde oxidase/xanthine dehydrogenase, molybdopterin binding domain"/>
    <property type="match status" value="4"/>
</dbReference>
<name>A0A0C2D061_9BACT</name>
<sequence>MPSSPRSRPRRWSRRGVLKVLGVGAGALTIGIGYRACDEQRRVAGPADVEGAFRPNAFVTITPDDRILFALNKAEMGQGIITGYAMLIAEELAVPLARVQTHFADGAPEFRTSDGMQLTASSTSMRQGFVPVRQAAAAARVMLIAAAAERWGVEPSACEVANGQVRHVASGQQASYGELAGSAADQPVPDEPPLTSDTAPRLIGSSPQRVDIRAKVDGSVVYGMDVTVPGMVRALVLHPPRFGAVATEVQADEARAMPGVIDVVSFPRGVAILAEKYWQALRARPHVEVAWSDGPIAQFSTTTLRAQLAQQEAEAKQTHRDEGDVEAALAGDVSVVEAVYETPYLAHAPMEPQNCVADVREDYVEIWVPTQSPTVVQEAAAAVVGLERNDVIVHTTFLGGGFGRRVVPDAVVEAVTLSQLVGRPVQVIWSRESDTRQGHYRPLSRSSMRAAINTDGQPIALAYHSWSSPILADQAGLFAAIGPDWMPPSVRRVLGKQGAKLVASDLVGGDPLGTEGVKETPYMFDNIRVEYSPIRAPISVAFWRSVGHSFNAFVIESFIDEIAHASERDPYELRMALLPAGSRERAVLEALAVLGGWGEPAAPGFAKGLAVHASFGSYCGQLVEAGVIEDRIVVRRVACVIDCGLAVHPDLVTAQIEGGIIFGLSAALWQQITIEGGEVQQGNFDSYRVLRMHECPQIQVEIASSDHPPTGVGEVGVPPIAPALANAIFAATGVRLRDMPLQAAWDQRDRGAS</sequence>
<dbReference type="Pfam" id="PF20256">
    <property type="entry name" value="MoCoBD_2"/>
    <property type="match status" value="2"/>
</dbReference>
<dbReference type="PANTHER" id="PTHR47495:SF2">
    <property type="entry name" value="ALDEHYDE DEHYDROGENASE"/>
    <property type="match status" value="1"/>
</dbReference>
<organism evidence="3 4">
    <name type="scientific">Enhygromyxa salina</name>
    <dbReference type="NCBI Taxonomy" id="215803"/>
    <lineage>
        <taxon>Bacteria</taxon>
        <taxon>Pseudomonadati</taxon>
        <taxon>Myxococcota</taxon>
        <taxon>Polyangia</taxon>
        <taxon>Nannocystales</taxon>
        <taxon>Nannocystaceae</taxon>
        <taxon>Enhygromyxa</taxon>
    </lineage>
</organism>
<dbReference type="GO" id="GO:0016491">
    <property type="term" value="F:oxidoreductase activity"/>
    <property type="evidence" value="ECO:0007669"/>
    <property type="project" value="InterPro"/>
</dbReference>
<protein>
    <submittedName>
        <fullName evidence="3">Isoquinoline 1-oxidoreductase beta subunit</fullName>
    </submittedName>
</protein>
<evidence type="ECO:0000256" key="1">
    <source>
        <dbReference type="SAM" id="MobiDB-lite"/>
    </source>
</evidence>
<dbReference type="NCBIfam" id="TIGR01409">
    <property type="entry name" value="TAT_signal_seq"/>
    <property type="match status" value="1"/>
</dbReference>
<dbReference type="Gene3D" id="3.90.1170.50">
    <property type="entry name" value="Aldehyde oxidase/xanthine dehydrogenase, a/b hammerhead"/>
    <property type="match status" value="1"/>
</dbReference>
<dbReference type="SUPFAM" id="SSF56003">
    <property type="entry name" value="Molybdenum cofactor-binding domain"/>
    <property type="match status" value="2"/>
</dbReference>
<evidence type="ECO:0000313" key="3">
    <source>
        <dbReference type="EMBL" id="KIG13542.1"/>
    </source>
</evidence>
<dbReference type="Proteomes" id="UP000031599">
    <property type="component" value="Unassembled WGS sequence"/>
</dbReference>
<dbReference type="PIRSF" id="PIRSF036389">
    <property type="entry name" value="IOR_B"/>
    <property type="match status" value="1"/>
</dbReference>